<proteinExistence type="predicted"/>
<evidence type="ECO:0000256" key="1">
    <source>
        <dbReference type="SAM" id="MobiDB-lite"/>
    </source>
</evidence>
<evidence type="ECO:0000313" key="3">
    <source>
        <dbReference type="Proteomes" id="UP001432292"/>
    </source>
</evidence>
<name>A0ABZ1VF65_9ACTN</name>
<feature type="region of interest" description="Disordered" evidence="1">
    <location>
        <begin position="17"/>
        <end position="43"/>
    </location>
</feature>
<gene>
    <name evidence="2" type="ORF">OG727_06350</name>
</gene>
<accession>A0ABZ1VF65</accession>
<evidence type="ECO:0000313" key="2">
    <source>
        <dbReference type="EMBL" id="WUS21938.1"/>
    </source>
</evidence>
<organism evidence="2 3">
    <name type="scientific">Streptomyces caniferus</name>
    <dbReference type="NCBI Taxonomy" id="285557"/>
    <lineage>
        <taxon>Bacteria</taxon>
        <taxon>Bacillati</taxon>
        <taxon>Actinomycetota</taxon>
        <taxon>Actinomycetes</taxon>
        <taxon>Kitasatosporales</taxon>
        <taxon>Streptomycetaceae</taxon>
        <taxon>Streptomyces</taxon>
    </lineage>
</organism>
<keyword evidence="3" id="KW-1185">Reference proteome</keyword>
<protein>
    <submittedName>
        <fullName evidence="2">Uncharacterized protein</fullName>
    </submittedName>
</protein>
<feature type="compositionally biased region" description="Low complexity" evidence="1">
    <location>
        <begin position="17"/>
        <end position="31"/>
    </location>
</feature>
<sequence length="43" mass="4282">MNSSGMVVPPVSGSYEAAAAGAAPRPTASGRRAARRADLGDDH</sequence>
<reference evidence="2" key="1">
    <citation type="submission" date="2022-10" db="EMBL/GenBank/DDBJ databases">
        <title>The complete genomes of actinobacterial strains from the NBC collection.</title>
        <authorList>
            <person name="Joergensen T.S."/>
            <person name="Alvarez Arevalo M."/>
            <person name="Sterndorff E.B."/>
            <person name="Faurdal D."/>
            <person name="Vuksanovic O."/>
            <person name="Mourched A.-S."/>
            <person name="Charusanti P."/>
            <person name="Shaw S."/>
            <person name="Blin K."/>
            <person name="Weber T."/>
        </authorList>
    </citation>
    <scope>NUCLEOTIDE SEQUENCE</scope>
    <source>
        <strain evidence="2">NBC_01256</strain>
    </source>
</reference>
<dbReference type="EMBL" id="CP108473">
    <property type="protein sequence ID" value="WUS21938.1"/>
    <property type="molecule type" value="Genomic_DNA"/>
</dbReference>
<dbReference type="RefSeq" id="WP_281391929.1">
    <property type="nucleotide sequence ID" value="NZ_BAAATH010000006.1"/>
</dbReference>
<dbReference type="GeneID" id="96639499"/>
<dbReference type="Proteomes" id="UP001432292">
    <property type="component" value="Chromosome"/>
</dbReference>